<evidence type="ECO:0000259" key="2">
    <source>
        <dbReference type="PROSITE" id="PS50112"/>
    </source>
</evidence>
<accession>X1G1Q4</accession>
<name>X1G1Q4_9ZZZZ</name>
<organism evidence="3">
    <name type="scientific">marine sediment metagenome</name>
    <dbReference type="NCBI Taxonomy" id="412755"/>
    <lineage>
        <taxon>unclassified sequences</taxon>
        <taxon>metagenomes</taxon>
        <taxon>ecological metagenomes</taxon>
    </lineage>
</organism>
<dbReference type="InterPro" id="IPR000014">
    <property type="entry name" value="PAS"/>
</dbReference>
<keyword evidence="1" id="KW-0175">Coiled coil</keyword>
<reference evidence="3" key="1">
    <citation type="journal article" date="2014" name="Front. Microbiol.">
        <title>High frequency of phylogenetically diverse reductive dehalogenase-homologous genes in deep subseafloor sedimentary metagenomes.</title>
        <authorList>
            <person name="Kawai M."/>
            <person name="Futagami T."/>
            <person name="Toyoda A."/>
            <person name="Takaki Y."/>
            <person name="Nishi S."/>
            <person name="Hori S."/>
            <person name="Arai W."/>
            <person name="Tsubouchi T."/>
            <person name="Morono Y."/>
            <person name="Uchiyama I."/>
            <person name="Ito T."/>
            <person name="Fujiyama A."/>
            <person name="Inagaki F."/>
            <person name="Takami H."/>
        </authorList>
    </citation>
    <scope>NUCLEOTIDE SEQUENCE</scope>
    <source>
        <strain evidence="3">Expedition CK06-06</strain>
    </source>
</reference>
<dbReference type="EMBL" id="BARU01019366">
    <property type="protein sequence ID" value="GAH51841.1"/>
    <property type="molecule type" value="Genomic_DNA"/>
</dbReference>
<evidence type="ECO:0000256" key="1">
    <source>
        <dbReference type="SAM" id="Coils"/>
    </source>
</evidence>
<dbReference type="SMART" id="SM00091">
    <property type="entry name" value="PAS"/>
    <property type="match status" value="1"/>
</dbReference>
<dbReference type="PANTHER" id="PTHR44757:SF2">
    <property type="entry name" value="BIOFILM ARCHITECTURE MAINTENANCE PROTEIN MBAA"/>
    <property type="match status" value="1"/>
</dbReference>
<feature type="domain" description="PAS" evidence="2">
    <location>
        <begin position="31"/>
        <end position="79"/>
    </location>
</feature>
<evidence type="ECO:0000313" key="3">
    <source>
        <dbReference type="EMBL" id="GAH51841.1"/>
    </source>
</evidence>
<feature type="coiled-coil region" evidence="1">
    <location>
        <begin position="14"/>
        <end position="41"/>
    </location>
</feature>
<protein>
    <recommendedName>
        <fullName evidence="2">PAS domain-containing protein</fullName>
    </recommendedName>
</protein>
<dbReference type="SUPFAM" id="SSF55785">
    <property type="entry name" value="PYP-like sensor domain (PAS domain)"/>
    <property type="match status" value="1"/>
</dbReference>
<dbReference type="InterPro" id="IPR035965">
    <property type="entry name" value="PAS-like_dom_sf"/>
</dbReference>
<dbReference type="PROSITE" id="PS50112">
    <property type="entry name" value="PAS"/>
    <property type="match status" value="1"/>
</dbReference>
<comment type="caution">
    <text evidence="3">The sequence shown here is derived from an EMBL/GenBank/DDBJ whole genome shotgun (WGS) entry which is preliminary data.</text>
</comment>
<dbReference type="InterPro" id="IPR052155">
    <property type="entry name" value="Biofilm_reg_signaling"/>
</dbReference>
<dbReference type="CDD" id="cd00130">
    <property type="entry name" value="PAS"/>
    <property type="match status" value="1"/>
</dbReference>
<sequence length="133" mass="15116">MMQRMGDMDETRRLHERISELEQLNTELRSSEERLKILFEYAPDGYYLSDLKGTLIHGNKAAEEITGYRREELIGKSFLKLKLLSTEQMPRAAALLAKNALGKSTGPDEFTLNRKDGSTVPVEIRTYPVRIGG</sequence>
<dbReference type="AlphaFoldDB" id="X1G1Q4"/>
<dbReference type="NCBIfam" id="TIGR00229">
    <property type="entry name" value="sensory_box"/>
    <property type="match status" value="1"/>
</dbReference>
<dbReference type="Pfam" id="PF13426">
    <property type="entry name" value="PAS_9"/>
    <property type="match status" value="1"/>
</dbReference>
<proteinExistence type="predicted"/>
<dbReference type="PANTHER" id="PTHR44757">
    <property type="entry name" value="DIGUANYLATE CYCLASE DGCP"/>
    <property type="match status" value="1"/>
</dbReference>
<feature type="non-terminal residue" evidence="3">
    <location>
        <position position="133"/>
    </location>
</feature>
<gene>
    <name evidence="3" type="ORF">S03H2_31891</name>
</gene>
<dbReference type="Gene3D" id="3.30.450.20">
    <property type="entry name" value="PAS domain"/>
    <property type="match status" value="1"/>
</dbReference>